<name>A0A4Y6U888_9PROT</name>
<dbReference type="RefSeq" id="WP_141443280.1">
    <property type="nucleotide sequence ID" value="NZ_CP038231.1"/>
</dbReference>
<feature type="region of interest" description="Disordered" evidence="1">
    <location>
        <begin position="1"/>
        <end position="23"/>
    </location>
</feature>
<evidence type="ECO:0000313" key="3">
    <source>
        <dbReference type="Proteomes" id="UP000318709"/>
    </source>
</evidence>
<keyword evidence="3" id="KW-1185">Reference proteome</keyword>
<organism evidence="2 3">
    <name type="scientific">Formicincola oecophyllae</name>
    <dbReference type="NCBI Taxonomy" id="2558361"/>
    <lineage>
        <taxon>Bacteria</taxon>
        <taxon>Pseudomonadati</taxon>
        <taxon>Pseudomonadota</taxon>
        <taxon>Alphaproteobacteria</taxon>
        <taxon>Acetobacterales</taxon>
        <taxon>Acetobacteraceae</taxon>
        <taxon>Formicincola</taxon>
    </lineage>
</organism>
<accession>A0A4Y6U888</accession>
<feature type="compositionally biased region" description="Polar residues" evidence="1">
    <location>
        <begin position="1"/>
        <end position="17"/>
    </location>
</feature>
<dbReference type="OrthoDB" id="8756821at2"/>
<proteinExistence type="predicted"/>
<dbReference type="KEGG" id="swf:E3E12_04465"/>
<dbReference type="AlphaFoldDB" id="A0A4Y6U888"/>
<dbReference type="Pfam" id="PF11730">
    <property type="entry name" value="DUF3297"/>
    <property type="match status" value="1"/>
</dbReference>
<gene>
    <name evidence="2" type="ORF">E3E12_04465</name>
</gene>
<protein>
    <submittedName>
        <fullName evidence="2">DUF3297 family protein</fullName>
    </submittedName>
</protein>
<dbReference type="InterPro" id="IPR021724">
    <property type="entry name" value="DUF3297"/>
</dbReference>
<reference evidence="2 3" key="1">
    <citation type="submission" date="2019-03" db="EMBL/GenBank/DDBJ databases">
        <title>The complete genome sequence of Swingsia_sp. F3b2 LMG30590(T).</title>
        <authorList>
            <person name="Chua K.-O."/>
            <person name="Chan K.-G."/>
            <person name="See-Too W.-S."/>
        </authorList>
    </citation>
    <scope>NUCLEOTIDE SEQUENCE [LARGE SCALE GENOMIC DNA]</scope>
    <source>
        <strain evidence="2 3">F3b2</strain>
    </source>
</reference>
<evidence type="ECO:0000256" key="1">
    <source>
        <dbReference type="SAM" id="MobiDB-lite"/>
    </source>
</evidence>
<dbReference type="EMBL" id="CP038231">
    <property type="protein sequence ID" value="QDH13572.1"/>
    <property type="molecule type" value="Genomic_DNA"/>
</dbReference>
<evidence type="ECO:0000313" key="2">
    <source>
        <dbReference type="EMBL" id="QDH13572.1"/>
    </source>
</evidence>
<sequence>MTEQTKTATQPAGNTAGDTPPDRMCIWPDSPHFNEQALSRGIEIIFNGKEKTGVEEYCVSEQWIRVPAGRSLDRRGRPMTLKMKGPVQVAYKS</sequence>
<dbReference type="Proteomes" id="UP000318709">
    <property type="component" value="Chromosome"/>
</dbReference>